<evidence type="ECO:0000256" key="2">
    <source>
        <dbReference type="PROSITE-ProRule" id="PRU00110"/>
    </source>
</evidence>
<dbReference type="InterPro" id="IPR008207">
    <property type="entry name" value="Sig_transdc_His_kin_Hpt_dom"/>
</dbReference>
<dbReference type="InterPro" id="IPR036641">
    <property type="entry name" value="HPT_dom_sf"/>
</dbReference>
<protein>
    <submittedName>
        <fullName evidence="4">Hpt protein</fullName>
    </submittedName>
</protein>
<evidence type="ECO:0000313" key="4">
    <source>
        <dbReference type="EMBL" id="SIT43224.1"/>
    </source>
</evidence>
<dbReference type="GO" id="GO:0004672">
    <property type="term" value="F:protein kinase activity"/>
    <property type="evidence" value="ECO:0007669"/>
    <property type="project" value="UniProtKB-ARBA"/>
</dbReference>
<evidence type="ECO:0000259" key="3">
    <source>
        <dbReference type="PROSITE" id="PS50894"/>
    </source>
</evidence>
<dbReference type="Pfam" id="PF01627">
    <property type="entry name" value="Hpt"/>
    <property type="match status" value="1"/>
</dbReference>
<keyword evidence="1" id="KW-0902">Two-component regulatory system</keyword>
<dbReference type="EMBL" id="CYGY02000034">
    <property type="protein sequence ID" value="SIT43224.1"/>
    <property type="molecule type" value="Genomic_DNA"/>
</dbReference>
<feature type="domain" description="HPt" evidence="3">
    <location>
        <begin position="9"/>
        <end position="102"/>
    </location>
</feature>
<proteinExistence type="predicted"/>
<dbReference type="GO" id="GO:0000160">
    <property type="term" value="P:phosphorelay signal transduction system"/>
    <property type="evidence" value="ECO:0007669"/>
    <property type="project" value="UniProtKB-KW"/>
</dbReference>
<name>A0A1N7S740_9BURK</name>
<reference evidence="4" key="1">
    <citation type="submission" date="2016-12" db="EMBL/GenBank/DDBJ databases">
        <authorList>
            <person name="Moulin L."/>
        </authorList>
    </citation>
    <scope>NUCLEOTIDE SEQUENCE [LARGE SCALE GENOMIC DNA]</scope>
    <source>
        <strain evidence="4">STM 7183</strain>
    </source>
</reference>
<evidence type="ECO:0000256" key="1">
    <source>
        <dbReference type="ARBA" id="ARBA00023012"/>
    </source>
</evidence>
<dbReference type="SUPFAM" id="SSF47226">
    <property type="entry name" value="Histidine-containing phosphotransfer domain, HPT domain"/>
    <property type="match status" value="1"/>
</dbReference>
<evidence type="ECO:0000313" key="5">
    <source>
        <dbReference type="Proteomes" id="UP000195569"/>
    </source>
</evidence>
<dbReference type="Gene3D" id="1.20.120.160">
    <property type="entry name" value="HPT domain"/>
    <property type="match status" value="1"/>
</dbReference>
<sequence length="102" mass="11212">MTRRWSDIFDEGPADLFAILRASVRADVRDAADALRRSDASRISYVAHRLNGSARLADDKQAVALCVSLEAAAQSGDMKHAKLLLDEIERVFDEALHTRGSS</sequence>
<comment type="caution">
    <text evidence="4">The sequence shown here is derived from an EMBL/GenBank/DDBJ whole genome shotgun (WGS) entry which is preliminary data.</text>
</comment>
<dbReference type="Proteomes" id="UP000195569">
    <property type="component" value="Unassembled WGS sequence"/>
</dbReference>
<dbReference type="AlphaFoldDB" id="A0A1N7S740"/>
<feature type="modified residue" description="Phosphohistidine" evidence="2">
    <location>
        <position position="48"/>
    </location>
</feature>
<dbReference type="OrthoDB" id="9115066at2"/>
<keyword evidence="2" id="KW-0597">Phosphoprotein</keyword>
<accession>A0A1N7S740</accession>
<gene>
    <name evidence="4" type="ORF">BN2476_340126</name>
</gene>
<dbReference type="RefSeq" id="WP_087735689.1">
    <property type="nucleotide sequence ID" value="NZ_CYGY02000034.1"/>
</dbReference>
<dbReference type="PROSITE" id="PS50894">
    <property type="entry name" value="HPT"/>
    <property type="match status" value="1"/>
</dbReference>
<organism evidence="4 5">
    <name type="scientific">Paraburkholderia piptadeniae</name>
    <dbReference type="NCBI Taxonomy" id="1701573"/>
    <lineage>
        <taxon>Bacteria</taxon>
        <taxon>Pseudomonadati</taxon>
        <taxon>Pseudomonadota</taxon>
        <taxon>Betaproteobacteria</taxon>
        <taxon>Burkholderiales</taxon>
        <taxon>Burkholderiaceae</taxon>
        <taxon>Paraburkholderia</taxon>
    </lineage>
</organism>
<keyword evidence="5" id="KW-1185">Reference proteome</keyword>